<proteinExistence type="predicted"/>
<keyword evidence="3" id="KW-1185">Reference proteome</keyword>
<evidence type="ECO:0000256" key="1">
    <source>
        <dbReference type="SAM" id="MobiDB-lite"/>
    </source>
</evidence>
<evidence type="ECO:0000313" key="2">
    <source>
        <dbReference type="EMBL" id="MDC2890080.1"/>
    </source>
</evidence>
<feature type="compositionally biased region" description="Polar residues" evidence="1">
    <location>
        <begin position="38"/>
        <end position="62"/>
    </location>
</feature>
<protein>
    <submittedName>
        <fullName evidence="2">Uncharacterized protein</fullName>
    </submittedName>
</protein>
<dbReference type="RefSeq" id="WP_272181375.1">
    <property type="nucleotide sequence ID" value="NZ_JAQOMS010000002.1"/>
</dbReference>
<gene>
    <name evidence="2" type="ORF">PN838_16550</name>
</gene>
<name>A0ABT5FEV1_9GAMM</name>
<comment type="caution">
    <text evidence="2">The sequence shown here is derived from an EMBL/GenBank/DDBJ whole genome shotgun (WGS) entry which is preliminary data.</text>
</comment>
<dbReference type="EMBL" id="JAQOMS010000002">
    <property type="protein sequence ID" value="MDC2890080.1"/>
    <property type="molecule type" value="Genomic_DNA"/>
</dbReference>
<sequence length="385" mass="44057">MYGKLITNILIFVSLIFEVMATELPSSPQQDICKGSDDTVSSVKTESKENTNAPSPQCVNQSLPPPVENKTDKDITELEKELEEKRLKVLFVDVNTVMETVGDTMDWTANWVDGYFANGKPGSDKAKAWGHVVMGWEPRDGEWGNFPVKFKVRAKLPNLKDRVELILTDDEQDDFKNLPYESVRPDAYKSSERSLGAAIRFLHSVSEDISTSSRLGWGDNQLYARSQMSYRKKFFKDKVSLTLQPSLEYYVSDGWGSRFLIDTGLEVSPINELRLNYSIRDLQTYESPEWRSGLYSITAVSDKSVVIVGLSSVGVVKPKYAPEFYKFSVRYRRKAIRSWIFFEVEPFLEFSREPDVDSLVSKHGYTEFQRDIGITLRFEVHYGFL</sequence>
<organism evidence="2 3">
    <name type="scientific">Psychrosphaera algicola</name>
    <dbReference type="NCBI Taxonomy" id="3023714"/>
    <lineage>
        <taxon>Bacteria</taxon>
        <taxon>Pseudomonadati</taxon>
        <taxon>Pseudomonadota</taxon>
        <taxon>Gammaproteobacteria</taxon>
        <taxon>Alteromonadales</taxon>
        <taxon>Pseudoalteromonadaceae</taxon>
        <taxon>Psychrosphaera</taxon>
    </lineage>
</organism>
<feature type="region of interest" description="Disordered" evidence="1">
    <location>
        <begin position="27"/>
        <end position="70"/>
    </location>
</feature>
<dbReference type="Proteomes" id="UP001528411">
    <property type="component" value="Unassembled WGS sequence"/>
</dbReference>
<accession>A0ABT5FEV1</accession>
<evidence type="ECO:0000313" key="3">
    <source>
        <dbReference type="Proteomes" id="UP001528411"/>
    </source>
</evidence>
<reference evidence="2 3" key="1">
    <citation type="submission" date="2023-01" db="EMBL/GenBank/DDBJ databases">
        <title>Psychrosphaera sp. nov., isolated from marine algae.</title>
        <authorList>
            <person name="Bayburt H."/>
            <person name="Choi B.J."/>
            <person name="Kim J.M."/>
            <person name="Choi D.G."/>
            <person name="Jeon C.O."/>
        </authorList>
    </citation>
    <scope>NUCLEOTIDE SEQUENCE [LARGE SCALE GENOMIC DNA]</scope>
    <source>
        <strain evidence="2 3">G1-22</strain>
    </source>
</reference>